<gene>
    <name evidence="8" type="ORF">MU0102_003279</name>
</gene>
<dbReference type="InterPro" id="IPR036396">
    <property type="entry name" value="Cyt_P450_sf"/>
</dbReference>
<name>A0ABN9NQE3_9MYCO</name>
<evidence type="ECO:0000256" key="2">
    <source>
        <dbReference type="ARBA" id="ARBA00022617"/>
    </source>
</evidence>
<evidence type="ECO:0000313" key="8">
    <source>
        <dbReference type="EMBL" id="CAJ1508057.1"/>
    </source>
</evidence>
<dbReference type="Gene3D" id="1.10.630.10">
    <property type="entry name" value="Cytochrome P450"/>
    <property type="match status" value="1"/>
</dbReference>
<evidence type="ECO:0000313" key="9">
    <source>
        <dbReference type="Proteomes" id="UP001190464"/>
    </source>
</evidence>
<keyword evidence="5 7" id="KW-0408">Iron</keyword>
<evidence type="ECO:0000256" key="3">
    <source>
        <dbReference type="ARBA" id="ARBA00022723"/>
    </source>
</evidence>
<evidence type="ECO:0000256" key="1">
    <source>
        <dbReference type="ARBA" id="ARBA00010617"/>
    </source>
</evidence>
<dbReference type="PANTHER" id="PTHR46696">
    <property type="entry name" value="P450, PUTATIVE (EUROFUNG)-RELATED"/>
    <property type="match status" value="1"/>
</dbReference>
<proteinExistence type="inferred from homology"/>
<dbReference type="PANTHER" id="PTHR46696:SF1">
    <property type="entry name" value="CYTOCHROME P450 YJIB-RELATED"/>
    <property type="match status" value="1"/>
</dbReference>
<evidence type="ECO:0000256" key="5">
    <source>
        <dbReference type="ARBA" id="ARBA00023004"/>
    </source>
</evidence>
<dbReference type="PRINTS" id="PR00359">
    <property type="entry name" value="BP450"/>
</dbReference>
<keyword evidence="9" id="KW-1185">Reference proteome</keyword>
<dbReference type="EMBL" id="OY726398">
    <property type="protein sequence ID" value="CAJ1508057.1"/>
    <property type="molecule type" value="Genomic_DNA"/>
</dbReference>
<dbReference type="Pfam" id="PF00067">
    <property type="entry name" value="p450"/>
    <property type="match status" value="1"/>
</dbReference>
<keyword evidence="3 7" id="KW-0479">Metal-binding</keyword>
<sequence length="386" mass="40430">MTLPELAAPRLPWNAADPYPFYESRRREGDVAWDDTAAAWLVLGYHGAREVLSGTGWTSDPLARPNAPAAIDLAGAEFASRSMLFTDGAAHQRLRGSMHDVFARSFISGLTTGVEAITAAVVGAPATDVPFDFMSEVALAVPVAVIGEWLGLDSAEILALQELSPAIVAMLGTLADDERVRAGAAAAAELTATFLALAADRRAHPGDDLISFIAGDPALEVDEVAVNAVLLAVAGHETTANLLGASLIRLLDPRTGPIEVTGAVVTELLRLDAPAQAVARTATADHRIGGAQIATGDPVLVVVAAANRDPSVYPEPDQFRPDRGGPPPLSFGYGEHYCLGAALARLETTVALRAILAREPRLAGPVQWRDTPAIRGPLTMPVIFGK</sequence>
<dbReference type="PROSITE" id="PS00086">
    <property type="entry name" value="CYTOCHROME_P450"/>
    <property type="match status" value="1"/>
</dbReference>
<dbReference type="InterPro" id="IPR001128">
    <property type="entry name" value="Cyt_P450"/>
</dbReference>
<keyword evidence="4 7" id="KW-0560">Oxidoreductase</keyword>
<keyword evidence="6 7" id="KW-0503">Monooxygenase</keyword>
<dbReference type="PRINTS" id="PR00385">
    <property type="entry name" value="P450"/>
</dbReference>
<comment type="similarity">
    <text evidence="1 7">Belongs to the cytochrome P450 family.</text>
</comment>
<organism evidence="8 9">
    <name type="scientific">[Mycobacterium] holstebronense</name>
    <dbReference type="NCBI Taxonomy" id="3064288"/>
    <lineage>
        <taxon>Bacteria</taxon>
        <taxon>Bacillati</taxon>
        <taxon>Actinomycetota</taxon>
        <taxon>Actinomycetes</taxon>
        <taxon>Mycobacteriales</taxon>
        <taxon>Mycobacteriaceae</taxon>
        <taxon>Mycolicibacterium</taxon>
    </lineage>
</organism>
<keyword evidence="2 7" id="KW-0349">Heme</keyword>
<dbReference type="InterPro" id="IPR002397">
    <property type="entry name" value="Cyt_P450_B"/>
</dbReference>
<accession>A0ABN9NQE3</accession>
<protein>
    <submittedName>
        <fullName evidence="8">Cytochrome P450</fullName>
    </submittedName>
</protein>
<dbReference type="Proteomes" id="UP001190464">
    <property type="component" value="Chromosome"/>
</dbReference>
<evidence type="ECO:0000256" key="4">
    <source>
        <dbReference type="ARBA" id="ARBA00023002"/>
    </source>
</evidence>
<dbReference type="RefSeq" id="WP_308484075.1">
    <property type="nucleotide sequence ID" value="NZ_OY726398.1"/>
</dbReference>
<evidence type="ECO:0000256" key="6">
    <source>
        <dbReference type="ARBA" id="ARBA00023033"/>
    </source>
</evidence>
<reference evidence="8 9" key="1">
    <citation type="submission" date="2023-08" db="EMBL/GenBank/DDBJ databases">
        <authorList>
            <person name="Folkvardsen B D."/>
            <person name="Norman A."/>
        </authorList>
    </citation>
    <scope>NUCLEOTIDE SEQUENCE [LARGE SCALE GENOMIC DNA]</scope>
    <source>
        <strain evidence="8 9">Mu0102</strain>
    </source>
</reference>
<evidence type="ECO:0000256" key="7">
    <source>
        <dbReference type="RuleBase" id="RU000461"/>
    </source>
</evidence>
<dbReference type="SUPFAM" id="SSF48264">
    <property type="entry name" value="Cytochrome P450"/>
    <property type="match status" value="1"/>
</dbReference>
<dbReference type="InterPro" id="IPR017972">
    <property type="entry name" value="Cyt_P450_CS"/>
</dbReference>